<name>A0AAW2X5C2_9LAMI</name>
<dbReference type="AlphaFoldDB" id="A0AAW2X5C2"/>
<sequence>MSNPCRGFNKSNSPITFSCSCKTLRTDSPTSPTCASPSPPSSRKRERNGDEVRFHQCILSICFLYRYFLNSLGHYNIDSQFNRLYLFLLTLVRQLPVSHPLFMHKVHPLASFCCPN</sequence>
<evidence type="ECO:0000313" key="2">
    <source>
        <dbReference type="EMBL" id="KAL0449290.1"/>
    </source>
</evidence>
<comment type="caution">
    <text evidence="2">The sequence shown here is derived from an EMBL/GenBank/DDBJ whole genome shotgun (WGS) entry which is preliminary data.</text>
</comment>
<dbReference type="PROSITE" id="PS51257">
    <property type="entry name" value="PROKAR_LIPOPROTEIN"/>
    <property type="match status" value="1"/>
</dbReference>
<accession>A0AAW2X5C2</accession>
<proteinExistence type="predicted"/>
<reference evidence="2" key="2">
    <citation type="journal article" date="2024" name="Plant">
        <title>Genomic evolution and insights into agronomic trait innovations of Sesamum species.</title>
        <authorList>
            <person name="Miao H."/>
            <person name="Wang L."/>
            <person name="Qu L."/>
            <person name="Liu H."/>
            <person name="Sun Y."/>
            <person name="Le M."/>
            <person name="Wang Q."/>
            <person name="Wei S."/>
            <person name="Zheng Y."/>
            <person name="Lin W."/>
            <person name="Duan Y."/>
            <person name="Cao H."/>
            <person name="Xiong S."/>
            <person name="Wang X."/>
            <person name="Wei L."/>
            <person name="Li C."/>
            <person name="Ma Q."/>
            <person name="Ju M."/>
            <person name="Zhao R."/>
            <person name="Li G."/>
            <person name="Mu C."/>
            <person name="Tian Q."/>
            <person name="Mei H."/>
            <person name="Zhang T."/>
            <person name="Gao T."/>
            <person name="Zhang H."/>
        </authorList>
    </citation>
    <scope>NUCLEOTIDE SEQUENCE</scope>
    <source>
        <strain evidence="2">KEN1</strain>
    </source>
</reference>
<reference evidence="2" key="1">
    <citation type="submission" date="2020-06" db="EMBL/GenBank/DDBJ databases">
        <authorList>
            <person name="Li T."/>
            <person name="Hu X."/>
            <person name="Zhang T."/>
            <person name="Song X."/>
            <person name="Zhang H."/>
            <person name="Dai N."/>
            <person name="Sheng W."/>
            <person name="Hou X."/>
            <person name="Wei L."/>
        </authorList>
    </citation>
    <scope>NUCLEOTIDE SEQUENCE</scope>
    <source>
        <strain evidence="2">KEN1</strain>
        <tissue evidence="2">Leaf</tissue>
    </source>
</reference>
<dbReference type="EMBL" id="JACGWN010000005">
    <property type="protein sequence ID" value="KAL0449290.1"/>
    <property type="molecule type" value="Genomic_DNA"/>
</dbReference>
<gene>
    <name evidence="2" type="ORF">Slati_1485400</name>
</gene>
<organism evidence="2">
    <name type="scientific">Sesamum latifolium</name>
    <dbReference type="NCBI Taxonomy" id="2727402"/>
    <lineage>
        <taxon>Eukaryota</taxon>
        <taxon>Viridiplantae</taxon>
        <taxon>Streptophyta</taxon>
        <taxon>Embryophyta</taxon>
        <taxon>Tracheophyta</taxon>
        <taxon>Spermatophyta</taxon>
        <taxon>Magnoliopsida</taxon>
        <taxon>eudicotyledons</taxon>
        <taxon>Gunneridae</taxon>
        <taxon>Pentapetalae</taxon>
        <taxon>asterids</taxon>
        <taxon>lamiids</taxon>
        <taxon>Lamiales</taxon>
        <taxon>Pedaliaceae</taxon>
        <taxon>Sesamum</taxon>
    </lineage>
</organism>
<evidence type="ECO:0000256" key="1">
    <source>
        <dbReference type="SAM" id="MobiDB-lite"/>
    </source>
</evidence>
<protein>
    <submittedName>
        <fullName evidence="2">Uncharacterized protein</fullName>
    </submittedName>
</protein>
<feature type="region of interest" description="Disordered" evidence="1">
    <location>
        <begin position="24"/>
        <end position="49"/>
    </location>
</feature>